<dbReference type="InterPro" id="IPR029058">
    <property type="entry name" value="AB_hydrolase_fold"/>
</dbReference>
<sequence length="434" mass="45494">MATMTVTGSELVVALSGSEKVAGVHGDIRVPLSAVRDVAVVDDPVTGVRGLRAPGLAVPGRTKIGTWRRQGGRTFVVARRGTPAVRVTLEGAGYTELMVGDTDAQALADRVRAAAGLPEPAAEERVTFPSGDLTLGGTLALPPAGAGGAGPHPVALVITGSGPLDRDANHRSMRIGTSRDLAHALARAGVASFRYDKRGVGESQGDYLAAGLHDNVDDARAALDWLRSRPEIDPSAVFVIGHSEGAVITTALAAEPTADLAGIVLLAGMAKTGEETLTWQTRQIAGDLPAPVRLVLRVLRTDVIAKQAEAVSRIKATTTDVAWIQGRKTNARWTREFIAFDPAPHLRALRVPVLAVTGANDVQVDPADLETIAALVDGDVTTVLVPGVSHLLRREGEGDGGLRGYKQQVRRPTDPEVLALVTDWITGRLLPADL</sequence>
<dbReference type="InterPro" id="IPR022742">
    <property type="entry name" value="Hydrolase_4"/>
</dbReference>
<comment type="caution">
    <text evidence="2">The sequence shown here is derived from an EMBL/GenBank/DDBJ whole genome shotgun (WGS) entry which is preliminary data.</text>
</comment>
<evidence type="ECO:0000313" key="3">
    <source>
        <dbReference type="Proteomes" id="UP001500320"/>
    </source>
</evidence>
<evidence type="ECO:0000313" key="2">
    <source>
        <dbReference type="EMBL" id="GAA3155865.1"/>
    </source>
</evidence>
<dbReference type="Pfam" id="PF12146">
    <property type="entry name" value="Hydrolase_4"/>
    <property type="match status" value="1"/>
</dbReference>
<dbReference type="PANTHER" id="PTHR43265:SF1">
    <property type="entry name" value="ESTERASE ESTD"/>
    <property type="match status" value="1"/>
</dbReference>
<organism evidence="2 3">
    <name type="scientific">Planomonospora alba</name>
    <dbReference type="NCBI Taxonomy" id="161354"/>
    <lineage>
        <taxon>Bacteria</taxon>
        <taxon>Bacillati</taxon>
        <taxon>Actinomycetota</taxon>
        <taxon>Actinomycetes</taxon>
        <taxon>Streptosporangiales</taxon>
        <taxon>Streptosporangiaceae</taxon>
        <taxon>Planomonospora</taxon>
    </lineage>
</organism>
<dbReference type="EMBL" id="BAAAUT010000052">
    <property type="protein sequence ID" value="GAA3155865.1"/>
    <property type="molecule type" value="Genomic_DNA"/>
</dbReference>
<name>A0ABP6NQI8_9ACTN</name>
<feature type="domain" description="Serine aminopeptidase S33" evidence="1">
    <location>
        <begin position="176"/>
        <end position="395"/>
    </location>
</feature>
<reference evidence="3" key="1">
    <citation type="journal article" date="2019" name="Int. J. Syst. Evol. Microbiol.">
        <title>The Global Catalogue of Microorganisms (GCM) 10K type strain sequencing project: providing services to taxonomists for standard genome sequencing and annotation.</title>
        <authorList>
            <consortium name="The Broad Institute Genomics Platform"/>
            <consortium name="The Broad Institute Genome Sequencing Center for Infectious Disease"/>
            <person name="Wu L."/>
            <person name="Ma J."/>
        </authorList>
    </citation>
    <scope>NUCLEOTIDE SEQUENCE [LARGE SCALE GENOMIC DNA]</scope>
    <source>
        <strain evidence="3">JCM 9373</strain>
    </source>
</reference>
<dbReference type="Gene3D" id="3.40.50.1820">
    <property type="entry name" value="alpha/beta hydrolase"/>
    <property type="match status" value="1"/>
</dbReference>
<keyword evidence="3" id="KW-1185">Reference proteome</keyword>
<dbReference type="InterPro" id="IPR053145">
    <property type="entry name" value="AB_hydrolase_Est10"/>
</dbReference>
<dbReference type="PANTHER" id="PTHR43265">
    <property type="entry name" value="ESTERASE ESTD"/>
    <property type="match status" value="1"/>
</dbReference>
<dbReference type="RefSeq" id="WP_344864164.1">
    <property type="nucleotide sequence ID" value="NZ_BAAAUT010000052.1"/>
</dbReference>
<gene>
    <name evidence="2" type="ORF">GCM10010466_53470</name>
</gene>
<protein>
    <recommendedName>
        <fullName evidence="1">Serine aminopeptidase S33 domain-containing protein</fullName>
    </recommendedName>
</protein>
<evidence type="ECO:0000259" key="1">
    <source>
        <dbReference type="Pfam" id="PF12146"/>
    </source>
</evidence>
<dbReference type="SUPFAM" id="SSF53474">
    <property type="entry name" value="alpha/beta-Hydrolases"/>
    <property type="match status" value="1"/>
</dbReference>
<proteinExistence type="predicted"/>
<accession>A0ABP6NQI8</accession>
<dbReference type="Proteomes" id="UP001500320">
    <property type="component" value="Unassembled WGS sequence"/>
</dbReference>